<evidence type="ECO:0000313" key="3">
    <source>
        <dbReference type="Proteomes" id="UP000712600"/>
    </source>
</evidence>
<protein>
    <submittedName>
        <fullName evidence="2">Uncharacterized protein</fullName>
    </submittedName>
</protein>
<accession>A0A8S9N1P6</accession>
<dbReference type="AlphaFoldDB" id="A0A8S9N1P6"/>
<keyword evidence="1" id="KW-0732">Signal</keyword>
<name>A0A8S9N1P6_BRACR</name>
<evidence type="ECO:0000256" key="1">
    <source>
        <dbReference type="SAM" id="SignalP"/>
    </source>
</evidence>
<comment type="caution">
    <text evidence="2">The sequence shown here is derived from an EMBL/GenBank/DDBJ whole genome shotgun (WGS) entry which is preliminary data.</text>
</comment>
<evidence type="ECO:0000313" key="2">
    <source>
        <dbReference type="EMBL" id="KAF3487459.1"/>
    </source>
</evidence>
<sequence>MYVRPLMWILFIALKPGESRIWVGDIPPTLWSPVESAALPVSLMIGLEATAPDISSSESHVSTLVLSYGSSSAKLCRSQQRAYQELQRTLTAAQKTFSTVSAYQRNRFSLARFQRWRVDKQRWQSSTGGKVEGIGATCSSASGKAEKRLTVPQTSLRLDRGRQCWQIPSFSLLRLRSRSPTLPLLTSPDLTEKTTPCN</sequence>
<feature type="chain" id="PRO_5035840520" evidence="1">
    <location>
        <begin position="20"/>
        <end position="198"/>
    </location>
</feature>
<reference evidence="2" key="1">
    <citation type="submission" date="2019-12" db="EMBL/GenBank/DDBJ databases">
        <title>Genome sequencing and annotation of Brassica cretica.</title>
        <authorList>
            <person name="Studholme D.J."/>
            <person name="Sarris P."/>
        </authorList>
    </citation>
    <scope>NUCLEOTIDE SEQUENCE</scope>
    <source>
        <strain evidence="2">PFS-109/04</strain>
        <tissue evidence="2">Leaf</tissue>
    </source>
</reference>
<organism evidence="2 3">
    <name type="scientific">Brassica cretica</name>
    <name type="common">Mustard</name>
    <dbReference type="NCBI Taxonomy" id="69181"/>
    <lineage>
        <taxon>Eukaryota</taxon>
        <taxon>Viridiplantae</taxon>
        <taxon>Streptophyta</taxon>
        <taxon>Embryophyta</taxon>
        <taxon>Tracheophyta</taxon>
        <taxon>Spermatophyta</taxon>
        <taxon>Magnoliopsida</taxon>
        <taxon>eudicotyledons</taxon>
        <taxon>Gunneridae</taxon>
        <taxon>Pentapetalae</taxon>
        <taxon>rosids</taxon>
        <taxon>malvids</taxon>
        <taxon>Brassicales</taxon>
        <taxon>Brassicaceae</taxon>
        <taxon>Brassiceae</taxon>
        <taxon>Brassica</taxon>
    </lineage>
</organism>
<gene>
    <name evidence="2" type="ORF">F2Q69_00052371</name>
</gene>
<feature type="signal peptide" evidence="1">
    <location>
        <begin position="1"/>
        <end position="19"/>
    </location>
</feature>
<dbReference type="Proteomes" id="UP000712600">
    <property type="component" value="Unassembled WGS sequence"/>
</dbReference>
<proteinExistence type="predicted"/>
<dbReference type="EMBL" id="QGKX02002183">
    <property type="protein sequence ID" value="KAF3487459.1"/>
    <property type="molecule type" value="Genomic_DNA"/>
</dbReference>